<evidence type="ECO:0000313" key="1">
    <source>
        <dbReference type="EMBL" id="KEO60112.1"/>
    </source>
</evidence>
<dbReference type="Proteomes" id="UP000027471">
    <property type="component" value="Unassembled WGS sequence"/>
</dbReference>
<keyword evidence="2" id="KW-1185">Reference proteome</keyword>
<organism evidence="1 2">
    <name type="scientific">Thioclava indica</name>
    <dbReference type="NCBI Taxonomy" id="1353528"/>
    <lineage>
        <taxon>Bacteria</taxon>
        <taxon>Pseudomonadati</taxon>
        <taxon>Pseudomonadota</taxon>
        <taxon>Alphaproteobacteria</taxon>
        <taxon>Rhodobacterales</taxon>
        <taxon>Paracoccaceae</taxon>
        <taxon>Thioclava</taxon>
    </lineage>
</organism>
<reference evidence="1 2" key="1">
    <citation type="journal article" date="2015" name="Antonie Van Leeuwenhoek">
        <title>Thioclava indica sp. nov., isolated from surface seawater of the Indian Ocean.</title>
        <authorList>
            <person name="Liu Y."/>
            <person name="Lai Q."/>
            <person name="Du J."/>
            <person name="Xu H."/>
            <person name="Jiang L."/>
            <person name="Shao Z."/>
        </authorList>
    </citation>
    <scope>NUCLEOTIDE SEQUENCE [LARGE SCALE GENOMIC DNA]</scope>
    <source>
        <strain evidence="1 2">DT23-4</strain>
    </source>
</reference>
<comment type="caution">
    <text evidence="1">The sequence shown here is derived from an EMBL/GenBank/DDBJ whole genome shotgun (WGS) entry which is preliminary data.</text>
</comment>
<dbReference type="EMBL" id="AUNB01000023">
    <property type="protein sequence ID" value="KEO60112.1"/>
    <property type="molecule type" value="Genomic_DNA"/>
</dbReference>
<evidence type="ECO:0000313" key="2">
    <source>
        <dbReference type="Proteomes" id="UP000027471"/>
    </source>
</evidence>
<protein>
    <submittedName>
        <fullName evidence="1">Uncharacterized protein</fullName>
    </submittedName>
</protein>
<sequence length="40" mass="4595">MSLTDRSNMRFPTIVGRTARKKHNIAVHTRRANLTCDLGR</sequence>
<accession>A0A074KF15</accession>
<dbReference type="AlphaFoldDB" id="A0A074KF15"/>
<dbReference type="STRING" id="1353528.DT23_14570"/>
<gene>
    <name evidence="1" type="ORF">DT23_14570</name>
</gene>
<name>A0A074KF15_9RHOB</name>
<proteinExistence type="predicted"/>